<comment type="caution">
    <text evidence="1">The sequence shown here is derived from an EMBL/GenBank/DDBJ whole genome shotgun (WGS) entry which is preliminary data.</text>
</comment>
<reference evidence="1 2" key="1">
    <citation type="journal article" date="2021" name="J. Hered.">
        <title>A chromosome-level genome assembly of the parasitoid wasp, Cotesia glomerata (Hymenoptera: Braconidae).</title>
        <authorList>
            <person name="Pinto B.J."/>
            <person name="Weis J.J."/>
            <person name="Gamble T."/>
            <person name="Ode P.J."/>
            <person name="Paul R."/>
            <person name="Zaspel J.M."/>
        </authorList>
    </citation>
    <scope>NUCLEOTIDE SEQUENCE [LARGE SCALE GENOMIC DNA]</scope>
    <source>
        <strain evidence="1">CgM1</strain>
    </source>
</reference>
<dbReference type="Proteomes" id="UP000826195">
    <property type="component" value="Unassembled WGS sequence"/>
</dbReference>
<sequence>MQQTPGSNNIRLTITDVDDELTAKTGPWKCYSTLAIADGNWMVKTDDVKAEEVNSAPCWSFLPLFSVYHYSPVIFWQEERDRIRIITINEEEKQLNTLLSTYTEADLDLATTISRAVIGSAGGGACVVLTFTTDRSDIPRQHSQAPTSFLH</sequence>
<gene>
    <name evidence="1" type="ORF">KQX54_002838</name>
</gene>
<proteinExistence type="predicted"/>
<accession>A0AAV7I7S9</accession>
<organism evidence="1 2">
    <name type="scientific">Cotesia glomerata</name>
    <name type="common">Lepidopteran parasitic wasp</name>
    <name type="synonym">Apanteles glomeratus</name>
    <dbReference type="NCBI Taxonomy" id="32391"/>
    <lineage>
        <taxon>Eukaryota</taxon>
        <taxon>Metazoa</taxon>
        <taxon>Ecdysozoa</taxon>
        <taxon>Arthropoda</taxon>
        <taxon>Hexapoda</taxon>
        <taxon>Insecta</taxon>
        <taxon>Pterygota</taxon>
        <taxon>Neoptera</taxon>
        <taxon>Endopterygota</taxon>
        <taxon>Hymenoptera</taxon>
        <taxon>Apocrita</taxon>
        <taxon>Ichneumonoidea</taxon>
        <taxon>Braconidae</taxon>
        <taxon>Microgastrinae</taxon>
        <taxon>Cotesia</taxon>
    </lineage>
</organism>
<protein>
    <submittedName>
        <fullName evidence="1">Uncharacterized protein</fullName>
    </submittedName>
</protein>
<keyword evidence="2" id="KW-1185">Reference proteome</keyword>
<dbReference type="EMBL" id="JAHXZJ010001864">
    <property type="protein sequence ID" value="KAH0548825.1"/>
    <property type="molecule type" value="Genomic_DNA"/>
</dbReference>
<evidence type="ECO:0000313" key="2">
    <source>
        <dbReference type="Proteomes" id="UP000826195"/>
    </source>
</evidence>
<dbReference type="AlphaFoldDB" id="A0AAV7I7S9"/>
<name>A0AAV7I7S9_COTGL</name>
<evidence type="ECO:0000313" key="1">
    <source>
        <dbReference type="EMBL" id="KAH0548825.1"/>
    </source>
</evidence>